<reference evidence="3 4" key="1">
    <citation type="journal article" date="2012" name="ISME J.">
        <title>Nitrification expanded: discovery, physiology and genomics of a nitrite-oxidizing bacterium from the phylum Chloroflexi.</title>
        <authorList>
            <person name="Sorokin D.Y."/>
            <person name="Lucker S."/>
            <person name="Vejmelkova D."/>
            <person name="Kostrikina N.A."/>
            <person name="Kleerebezem R."/>
            <person name="Rijpstra W.I."/>
            <person name="Damste J.S."/>
            <person name="Le Paslier D."/>
            <person name="Muyzer G."/>
            <person name="Wagner M."/>
            <person name="van Loosdrecht M.C."/>
            <person name="Daims H."/>
        </authorList>
    </citation>
    <scope>NUCLEOTIDE SEQUENCE [LARGE SCALE GENOMIC DNA]</scope>
    <source>
        <strain evidence="4">none</strain>
    </source>
</reference>
<dbReference type="Pfam" id="PF01075">
    <property type="entry name" value="Glyco_transf_9"/>
    <property type="match status" value="1"/>
</dbReference>
<dbReference type="InterPro" id="IPR002201">
    <property type="entry name" value="Glyco_trans_9"/>
</dbReference>
<dbReference type="Proteomes" id="UP000004221">
    <property type="component" value="Unassembled WGS sequence"/>
</dbReference>
<dbReference type="PANTHER" id="PTHR30160:SF1">
    <property type="entry name" value="LIPOPOLYSACCHARIDE 1,2-N-ACETYLGLUCOSAMINETRANSFERASE-RELATED"/>
    <property type="match status" value="1"/>
</dbReference>
<dbReference type="EMBL" id="CAGS01000253">
    <property type="protein sequence ID" value="CCF84240.1"/>
    <property type="molecule type" value="Genomic_DNA"/>
</dbReference>
<dbReference type="Gene3D" id="3.40.50.2000">
    <property type="entry name" value="Glycogen Phosphorylase B"/>
    <property type="match status" value="2"/>
</dbReference>
<dbReference type="GO" id="GO:0009244">
    <property type="term" value="P:lipopolysaccharide core region biosynthetic process"/>
    <property type="evidence" value="ECO:0007669"/>
    <property type="project" value="TreeGrafter"/>
</dbReference>
<accession>I4EHS8</accession>
<name>I4EHS8_9BACT</name>
<keyword evidence="2 3" id="KW-0808">Transferase</keyword>
<dbReference type="OrthoDB" id="9783989at2"/>
<keyword evidence="4" id="KW-1185">Reference proteome</keyword>
<dbReference type="PANTHER" id="PTHR30160">
    <property type="entry name" value="TETRAACYLDISACCHARIDE 4'-KINASE-RELATED"/>
    <property type="match status" value="1"/>
</dbReference>
<dbReference type="InterPro" id="IPR051199">
    <property type="entry name" value="LPS_LOS_Heptosyltrfase"/>
</dbReference>
<evidence type="ECO:0000256" key="2">
    <source>
        <dbReference type="ARBA" id="ARBA00022679"/>
    </source>
</evidence>
<dbReference type="GO" id="GO:0008713">
    <property type="term" value="F:ADP-heptose-lipopolysaccharide heptosyltransferase activity"/>
    <property type="evidence" value="ECO:0007669"/>
    <property type="project" value="TreeGrafter"/>
</dbReference>
<dbReference type="AlphaFoldDB" id="I4EHS8"/>
<evidence type="ECO:0000313" key="3">
    <source>
        <dbReference type="EMBL" id="CCF84240.1"/>
    </source>
</evidence>
<sequence length="349" mass="38084">MWTQARNILAMRLDNVGDIVMAGPALRAIKANLPDARLTLMASPAGAQAAELLPWIDDILAWRVLWQDLGHLDFSPAREWDLVAALHERRFDAAIIFTSFSQTPHPAGFICYLAGIPLRLGESKETGEGVLTGMLAAAPDEIHQAERNLRLIESAGFRVDDRRLAIRIPEPARQAAMALLAERGLPAGAPYLLLNPWASCPARTYHLDRFAEASRQLSGLTGWPVVVTGVAKDRPRSGPLLDVLGSRAVDLIGATSVPELAALVAGARLVLTNDTSAMHLADATGTLSVVLFSGTDYESQWRPRHSPSRLLRREAPCSPCYRFTCPYHLECLDISPREVVDAGLELLRP</sequence>
<dbReference type="RefSeq" id="WP_008478266.1">
    <property type="nucleotide sequence ID" value="NZ_CAGS01000253.1"/>
</dbReference>
<dbReference type="GO" id="GO:0005829">
    <property type="term" value="C:cytosol"/>
    <property type="evidence" value="ECO:0007669"/>
    <property type="project" value="TreeGrafter"/>
</dbReference>
<proteinExistence type="predicted"/>
<protein>
    <submittedName>
        <fullName evidence="3">Glycosyl transferase family 9</fullName>
    </submittedName>
</protein>
<comment type="caution">
    <text evidence="3">The sequence shown here is derived from an EMBL/GenBank/DDBJ whole genome shotgun (WGS) entry which is preliminary data.</text>
</comment>
<keyword evidence="1" id="KW-0328">Glycosyltransferase</keyword>
<dbReference type="SUPFAM" id="SSF53756">
    <property type="entry name" value="UDP-Glycosyltransferase/glycogen phosphorylase"/>
    <property type="match status" value="1"/>
</dbReference>
<evidence type="ECO:0000313" key="4">
    <source>
        <dbReference type="Proteomes" id="UP000004221"/>
    </source>
</evidence>
<organism evidence="3 4">
    <name type="scientific">Nitrolancea hollandica Lb</name>
    <dbReference type="NCBI Taxonomy" id="1129897"/>
    <lineage>
        <taxon>Bacteria</taxon>
        <taxon>Pseudomonadati</taxon>
        <taxon>Thermomicrobiota</taxon>
        <taxon>Thermomicrobia</taxon>
        <taxon>Sphaerobacterales</taxon>
        <taxon>Sphaerobacterineae</taxon>
        <taxon>Sphaerobacteraceae</taxon>
        <taxon>Nitrolancea</taxon>
    </lineage>
</organism>
<gene>
    <name evidence="3" type="ORF">NITHO_3260006</name>
</gene>
<evidence type="ECO:0000256" key="1">
    <source>
        <dbReference type="ARBA" id="ARBA00022676"/>
    </source>
</evidence>
<dbReference type="CDD" id="cd03789">
    <property type="entry name" value="GT9_LPS_heptosyltransferase"/>
    <property type="match status" value="1"/>
</dbReference>